<protein>
    <submittedName>
        <fullName evidence="1">Uncharacterized protein</fullName>
    </submittedName>
</protein>
<reference evidence="1 2" key="2">
    <citation type="journal article" date="2017" name="Front. Plant Sci.">
        <title>Gene Classification and Mining of Molecular Markers Useful in Red Clover (Trifolium pratense) Breeding.</title>
        <authorList>
            <person name="Istvanek J."/>
            <person name="Dluhosova J."/>
            <person name="Dluhos P."/>
            <person name="Patkova L."/>
            <person name="Nedelnik J."/>
            <person name="Repkova J."/>
        </authorList>
    </citation>
    <scope>NUCLEOTIDE SEQUENCE [LARGE SCALE GENOMIC DNA]</scope>
    <source>
        <strain evidence="2">cv. Tatra</strain>
        <tissue evidence="1">Young leaves</tissue>
    </source>
</reference>
<sequence length="122" mass="14177">MCMARANILVRWIMEVVERLVGGKLYIVLGLRVRRVRGGGLVKTLFEGIVGGGYVQIDTFDEWEWLSDPDASYSVSGAHQVSTFACSFMYDRLPTKYNLFEHECLVMILFCRPQWRMFTTYY</sequence>
<comment type="caution">
    <text evidence="1">The sequence shown here is derived from an EMBL/GenBank/DDBJ whole genome shotgun (WGS) entry which is preliminary data.</text>
</comment>
<accession>A0A2K3MVI1</accession>
<organism evidence="1 2">
    <name type="scientific">Trifolium pratense</name>
    <name type="common">Red clover</name>
    <dbReference type="NCBI Taxonomy" id="57577"/>
    <lineage>
        <taxon>Eukaryota</taxon>
        <taxon>Viridiplantae</taxon>
        <taxon>Streptophyta</taxon>
        <taxon>Embryophyta</taxon>
        <taxon>Tracheophyta</taxon>
        <taxon>Spermatophyta</taxon>
        <taxon>Magnoliopsida</taxon>
        <taxon>eudicotyledons</taxon>
        <taxon>Gunneridae</taxon>
        <taxon>Pentapetalae</taxon>
        <taxon>rosids</taxon>
        <taxon>fabids</taxon>
        <taxon>Fabales</taxon>
        <taxon>Fabaceae</taxon>
        <taxon>Papilionoideae</taxon>
        <taxon>50 kb inversion clade</taxon>
        <taxon>NPAAA clade</taxon>
        <taxon>Hologalegina</taxon>
        <taxon>IRL clade</taxon>
        <taxon>Trifolieae</taxon>
        <taxon>Trifolium</taxon>
    </lineage>
</organism>
<name>A0A2K3MVI1_TRIPR</name>
<dbReference type="AlphaFoldDB" id="A0A2K3MVI1"/>
<evidence type="ECO:0000313" key="2">
    <source>
        <dbReference type="Proteomes" id="UP000236291"/>
    </source>
</evidence>
<dbReference type="Proteomes" id="UP000236291">
    <property type="component" value="Unassembled WGS sequence"/>
</dbReference>
<proteinExistence type="predicted"/>
<dbReference type="EMBL" id="ASHM01012876">
    <property type="protein sequence ID" value="PNX94841.1"/>
    <property type="molecule type" value="Genomic_DNA"/>
</dbReference>
<reference evidence="1 2" key="1">
    <citation type="journal article" date="2014" name="Am. J. Bot.">
        <title>Genome assembly and annotation for red clover (Trifolium pratense; Fabaceae).</title>
        <authorList>
            <person name="Istvanek J."/>
            <person name="Jaros M."/>
            <person name="Krenek A."/>
            <person name="Repkova J."/>
        </authorList>
    </citation>
    <scope>NUCLEOTIDE SEQUENCE [LARGE SCALE GENOMIC DNA]</scope>
    <source>
        <strain evidence="2">cv. Tatra</strain>
        <tissue evidence="1">Young leaves</tissue>
    </source>
</reference>
<gene>
    <name evidence="1" type="ORF">L195_g018022</name>
</gene>
<evidence type="ECO:0000313" key="1">
    <source>
        <dbReference type="EMBL" id="PNX94841.1"/>
    </source>
</evidence>